<dbReference type="PANTHER" id="PTHR38034:SF1">
    <property type="entry name" value="INNER MEMBRANE PROTEIN YPJD"/>
    <property type="match status" value="1"/>
</dbReference>
<evidence type="ECO:0000256" key="1">
    <source>
        <dbReference type="SAM" id="Phobius"/>
    </source>
</evidence>
<feature type="transmembrane region" description="Helical" evidence="1">
    <location>
        <begin position="91"/>
        <end position="111"/>
    </location>
</feature>
<feature type="transmembrane region" description="Helical" evidence="1">
    <location>
        <begin position="238"/>
        <end position="256"/>
    </location>
</feature>
<dbReference type="GO" id="GO:0017004">
    <property type="term" value="P:cytochrome complex assembly"/>
    <property type="evidence" value="ECO:0007669"/>
    <property type="project" value="InterPro"/>
</dbReference>
<protein>
    <submittedName>
        <fullName evidence="3">HemX protein, negative effector of steady-state concentration of glutamyl-tRNA reductase</fullName>
    </submittedName>
</protein>
<reference evidence="3" key="1">
    <citation type="submission" date="2021-02" db="EMBL/GenBank/DDBJ databases">
        <authorList>
            <person name="Cremers G."/>
            <person name="Picone N."/>
        </authorList>
    </citation>
    <scope>NUCLEOTIDE SEQUENCE</scope>
    <source>
        <strain evidence="3">PQ17</strain>
    </source>
</reference>
<dbReference type="PANTHER" id="PTHR38034">
    <property type="entry name" value="INNER MEMBRANE PROTEIN YPJD"/>
    <property type="match status" value="1"/>
</dbReference>
<feature type="transmembrane region" description="Helical" evidence="1">
    <location>
        <begin position="208"/>
        <end position="226"/>
    </location>
</feature>
<evidence type="ECO:0000313" key="4">
    <source>
        <dbReference type="Proteomes" id="UP000663859"/>
    </source>
</evidence>
<keyword evidence="1" id="KW-0472">Membrane</keyword>
<name>A0A8J2BPA6_9BACT</name>
<evidence type="ECO:0000313" key="3">
    <source>
        <dbReference type="EMBL" id="CAF0696062.1"/>
    </source>
</evidence>
<feature type="transmembrane region" description="Helical" evidence="1">
    <location>
        <begin position="6"/>
        <end position="25"/>
    </location>
</feature>
<dbReference type="InterPro" id="IPR052372">
    <property type="entry name" value="YpjD/HemX"/>
</dbReference>
<sequence length="266" mass="29451">MTARGWLFAATALTAVAAGVGLPSLSNPKTRLPPGTTALLAFAFLFESIFLYQEGKTVGHCPITTLGEVSAFLAWSFLLTHLVIGPIYHVSVLGLFTAPVVTVFNLAALVLPWDRARPLPKVGPVLEFHATVALLAYGVLGLAAIASFLFLVQEHELKHYRLGLWLFRLPSLGELMVIQRRLLAFGFVLLSLGIGLGFWISTQGQWDWVKVAWSGLVWLVYFFLVLAPRTVRWSCHQMALASLVSYLFILLTFWGINSLSQNHRFL</sequence>
<dbReference type="InterPro" id="IPR002541">
    <property type="entry name" value="Cyt_c_assembly"/>
</dbReference>
<keyword evidence="4" id="KW-1185">Reference proteome</keyword>
<dbReference type="Proteomes" id="UP000663859">
    <property type="component" value="Unassembled WGS sequence"/>
</dbReference>
<organism evidence="3 4">
    <name type="scientific">Candidatus Methylacidithermus pantelleriae</name>
    <dbReference type="NCBI Taxonomy" id="2744239"/>
    <lineage>
        <taxon>Bacteria</taxon>
        <taxon>Pseudomonadati</taxon>
        <taxon>Verrucomicrobiota</taxon>
        <taxon>Methylacidiphilae</taxon>
        <taxon>Methylacidiphilales</taxon>
        <taxon>Methylacidiphilaceae</taxon>
        <taxon>Candidatus Methylacidithermus</taxon>
    </lineage>
</organism>
<keyword evidence="1" id="KW-1133">Transmembrane helix</keyword>
<dbReference type="AlphaFoldDB" id="A0A8J2BPA6"/>
<dbReference type="EMBL" id="CAJNOB010000012">
    <property type="protein sequence ID" value="CAF0696062.1"/>
    <property type="molecule type" value="Genomic_DNA"/>
</dbReference>
<dbReference type="Pfam" id="PF01578">
    <property type="entry name" value="Cytochrom_C_asm"/>
    <property type="match status" value="1"/>
</dbReference>
<keyword evidence="1" id="KW-0812">Transmembrane</keyword>
<gene>
    <name evidence="3" type="ORF">MPNT_20103</name>
</gene>
<feature type="transmembrane region" description="Helical" evidence="1">
    <location>
        <begin position="182"/>
        <end position="202"/>
    </location>
</feature>
<dbReference type="RefSeq" id="WP_174581939.1">
    <property type="nucleotide sequence ID" value="NZ_CAJNOB010000012.1"/>
</dbReference>
<proteinExistence type="predicted"/>
<feature type="domain" description="Cytochrome c assembly protein" evidence="2">
    <location>
        <begin position="66"/>
        <end position="261"/>
    </location>
</feature>
<comment type="caution">
    <text evidence="3">The sequence shown here is derived from an EMBL/GenBank/DDBJ whole genome shotgun (WGS) entry which is preliminary data.</text>
</comment>
<evidence type="ECO:0000259" key="2">
    <source>
        <dbReference type="Pfam" id="PF01578"/>
    </source>
</evidence>
<feature type="transmembrane region" description="Helical" evidence="1">
    <location>
        <begin position="63"/>
        <end position="84"/>
    </location>
</feature>
<accession>A0A8J2BPA6</accession>
<feature type="transmembrane region" description="Helical" evidence="1">
    <location>
        <begin position="32"/>
        <end position="51"/>
    </location>
</feature>
<dbReference type="GO" id="GO:0020037">
    <property type="term" value="F:heme binding"/>
    <property type="evidence" value="ECO:0007669"/>
    <property type="project" value="InterPro"/>
</dbReference>
<feature type="transmembrane region" description="Helical" evidence="1">
    <location>
        <begin position="131"/>
        <end position="152"/>
    </location>
</feature>